<dbReference type="Gene3D" id="2.30.30.210">
    <property type="entry name" value="Ribonuclease P/MRP, subunit p29"/>
    <property type="match status" value="1"/>
</dbReference>
<comment type="function">
    <text evidence="6">Part of ribonuclease P, a protein complex that generates mature tRNA molecules by cleaving their 5'-ends.</text>
</comment>
<dbReference type="GO" id="GO:0005737">
    <property type="term" value="C:cytoplasm"/>
    <property type="evidence" value="ECO:0007669"/>
    <property type="project" value="UniProtKB-SubCell"/>
</dbReference>
<evidence type="ECO:0000313" key="8">
    <source>
        <dbReference type="Proteomes" id="UP000226712"/>
    </source>
</evidence>
<comment type="subcellular location">
    <subcellularLocation>
        <location evidence="6">Cytoplasm</location>
    </subcellularLocation>
</comment>
<dbReference type="HAMAP" id="MF_00754">
    <property type="entry name" value="RNase_P_1"/>
    <property type="match status" value="1"/>
</dbReference>
<protein>
    <recommendedName>
        <fullName evidence="6">Ribonuclease P protein component 1</fullName>
        <shortName evidence="6">RNase P component 1</shortName>
        <ecNumber evidence="6">3.1.26.5</ecNumber>
    </recommendedName>
    <alternativeName>
        <fullName evidence="6">Rpp29</fullName>
    </alternativeName>
</protein>
<evidence type="ECO:0000256" key="3">
    <source>
        <dbReference type="ARBA" id="ARBA00022722"/>
    </source>
</evidence>
<dbReference type="EMBL" id="NZBD01000004">
    <property type="protein sequence ID" value="MAG18032.1"/>
    <property type="molecule type" value="Genomic_DNA"/>
</dbReference>
<comment type="subunit">
    <text evidence="6">Consists of a catalytic RNA component and at least 4-5 protein subunits.</text>
</comment>
<evidence type="ECO:0000256" key="6">
    <source>
        <dbReference type="HAMAP-Rule" id="MF_00754"/>
    </source>
</evidence>
<dbReference type="SUPFAM" id="SSF101744">
    <property type="entry name" value="Rof/RNase P subunit-like"/>
    <property type="match status" value="1"/>
</dbReference>
<comment type="similarity">
    <text evidence="6">Belongs to the eukaryotic/archaeal RNase P protein component 1 family.</text>
</comment>
<evidence type="ECO:0000256" key="4">
    <source>
        <dbReference type="ARBA" id="ARBA00022759"/>
    </source>
</evidence>
<dbReference type="NCBIfam" id="NF046110">
    <property type="entry name" value="RNaseP1Mthb"/>
    <property type="match status" value="1"/>
</dbReference>
<dbReference type="EC" id="3.1.26.5" evidence="6"/>
<dbReference type="Pfam" id="PF01868">
    <property type="entry name" value="RNase_P-MRP_p29"/>
    <property type="match status" value="1"/>
</dbReference>
<keyword evidence="4 6" id="KW-0255">Endonuclease</keyword>
<organism evidence="7 8">
    <name type="scientific">Candidatus Iainarchaeum sp</name>
    <dbReference type="NCBI Taxonomy" id="3101447"/>
    <lineage>
        <taxon>Archaea</taxon>
        <taxon>Candidatus Iainarchaeota</taxon>
        <taxon>Candidatus Iainarchaeia</taxon>
        <taxon>Candidatus Iainarchaeales</taxon>
        <taxon>Candidatus Iainarchaeaceae</taxon>
        <taxon>Candidatus Iainarchaeum</taxon>
    </lineage>
</organism>
<evidence type="ECO:0000256" key="1">
    <source>
        <dbReference type="ARBA" id="ARBA00022490"/>
    </source>
</evidence>
<dbReference type="InterPro" id="IPR002730">
    <property type="entry name" value="Rpp29/RNP1"/>
</dbReference>
<comment type="catalytic activity">
    <reaction evidence="6">
        <text>Endonucleolytic cleavage of RNA, removing 5'-extranucleotides from tRNA precursor.</text>
        <dbReference type="EC" id="3.1.26.5"/>
    </reaction>
</comment>
<dbReference type="InterPro" id="IPR023538">
    <property type="entry name" value="RNP1"/>
</dbReference>
<keyword evidence="5 6" id="KW-0378">Hydrolase</keyword>
<evidence type="ECO:0000256" key="2">
    <source>
        <dbReference type="ARBA" id="ARBA00022694"/>
    </source>
</evidence>
<sequence length="100" mass="11477">MLKTEHYCITPENILAHELIGLEARVSNSSDVSREGLKGKVIDETKNTLVIESKGIEKIVPKNEAEFEFKLGKENVKVDGKKILYKPEQRVKVLWRKKNE</sequence>
<gene>
    <name evidence="6" type="primary">rnp1</name>
    <name evidence="7" type="ORF">CL944_00995</name>
</gene>
<reference evidence="8" key="1">
    <citation type="submission" date="2017-09" db="EMBL/GenBank/DDBJ databases">
        <title>The Reconstruction of 2,631 Draft Metagenome-Assembled Genomes from the Global Oceans.</title>
        <authorList>
            <person name="Tully B.J."/>
            <person name="Graham E.D."/>
            <person name="Heidelberg J.F."/>
        </authorList>
    </citation>
    <scope>NUCLEOTIDE SEQUENCE [LARGE SCALE GENOMIC DNA]</scope>
</reference>
<dbReference type="InterPro" id="IPR023534">
    <property type="entry name" value="Rof/RNase_P-like"/>
</dbReference>
<dbReference type="AlphaFoldDB" id="A0A2D6LPD4"/>
<dbReference type="GO" id="GO:0030677">
    <property type="term" value="C:ribonuclease P complex"/>
    <property type="evidence" value="ECO:0007669"/>
    <property type="project" value="UniProtKB-UniRule"/>
</dbReference>
<keyword evidence="3 6" id="KW-0540">Nuclease</keyword>
<keyword evidence="2 6" id="KW-0819">tRNA processing</keyword>
<name>A0A2D6LPD4_9ARCH</name>
<dbReference type="Proteomes" id="UP000226712">
    <property type="component" value="Unassembled WGS sequence"/>
</dbReference>
<evidence type="ECO:0000313" key="7">
    <source>
        <dbReference type="EMBL" id="MAG18032.1"/>
    </source>
</evidence>
<dbReference type="GO" id="GO:0001682">
    <property type="term" value="P:tRNA 5'-leader removal"/>
    <property type="evidence" value="ECO:0007669"/>
    <property type="project" value="UniProtKB-UniRule"/>
</dbReference>
<accession>A0A2D6LPD4</accession>
<dbReference type="InterPro" id="IPR036980">
    <property type="entry name" value="RNase_P/MRP_Rpp29_sf"/>
</dbReference>
<proteinExistence type="inferred from homology"/>
<evidence type="ECO:0000256" key="5">
    <source>
        <dbReference type="ARBA" id="ARBA00022801"/>
    </source>
</evidence>
<comment type="caution">
    <text evidence="7">The sequence shown here is derived from an EMBL/GenBank/DDBJ whole genome shotgun (WGS) entry which is preliminary data.</text>
</comment>
<dbReference type="GO" id="GO:0003723">
    <property type="term" value="F:RNA binding"/>
    <property type="evidence" value="ECO:0007669"/>
    <property type="project" value="InterPro"/>
</dbReference>
<keyword evidence="1 6" id="KW-0963">Cytoplasm</keyword>
<dbReference type="GO" id="GO:0004526">
    <property type="term" value="F:ribonuclease P activity"/>
    <property type="evidence" value="ECO:0007669"/>
    <property type="project" value="UniProtKB-UniRule"/>
</dbReference>
<dbReference type="SMART" id="SM00538">
    <property type="entry name" value="POP4"/>
    <property type="match status" value="1"/>
</dbReference>